<comment type="caution">
    <text evidence="2">The sequence shown here is derived from an EMBL/GenBank/DDBJ whole genome shotgun (WGS) entry which is preliminary data.</text>
</comment>
<feature type="region of interest" description="Disordered" evidence="1">
    <location>
        <begin position="153"/>
        <end position="175"/>
    </location>
</feature>
<dbReference type="RefSeq" id="WP_148772501.1">
    <property type="nucleotide sequence ID" value="NZ_VSSS01000021.1"/>
</dbReference>
<organism evidence="2 3">
    <name type="scientific">Bradyrhizobium rifense</name>
    <dbReference type="NCBI Taxonomy" id="515499"/>
    <lineage>
        <taxon>Bacteria</taxon>
        <taxon>Pseudomonadati</taxon>
        <taxon>Pseudomonadota</taxon>
        <taxon>Alphaproteobacteria</taxon>
        <taxon>Hyphomicrobiales</taxon>
        <taxon>Nitrobacteraceae</taxon>
        <taxon>Bradyrhizobium</taxon>
    </lineage>
</organism>
<gene>
    <name evidence="2" type="ORF">FXB40_12515</name>
</gene>
<sequence>MISSAMSRSATPFATGLRLLVFSTPGSFDPNGIHHGSRIIHSLIEIGQLPEAIGKTGAAFVEQDNSSPACQMIQPASCFWPVPIVLDVRNKSGNNDKIDRAISKDLIGDMDIAALCIMNLRYHGTASSTGPSSMRLVSDCTIADPARARDLKLLKAGRTSKGPMSEKGQSAKNST</sequence>
<accession>A0A5D3KKS4</accession>
<proteinExistence type="predicted"/>
<dbReference type="Proteomes" id="UP000324758">
    <property type="component" value="Unassembled WGS sequence"/>
</dbReference>
<dbReference type="AlphaFoldDB" id="A0A5D3KKS4"/>
<dbReference type="EMBL" id="VSSS01000021">
    <property type="protein sequence ID" value="TYL96139.1"/>
    <property type="molecule type" value="Genomic_DNA"/>
</dbReference>
<evidence type="ECO:0000256" key="1">
    <source>
        <dbReference type="SAM" id="MobiDB-lite"/>
    </source>
</evidence>
<reference evidence="2 3" key="1">
    <citation type="submission" date="2019-08" db="EMBL/GenBank/DDBJ databases">
        <title>Bradyrhizobium hipponensis sp. nov., a rhizobium isolated from a Lupinus angustifolius root nodule in Tunisia.</title>
        <authorList>
            <person name="Off K."/>
            <person name="Rejili M."/>
            <person name="Mars M."/>
            <person name="Brachmann A."/>
            <person name="Marin M."/>
        </authorList>
    </citation>
    <scope>NUCLEOTIDE SEQUENCE [LARGE SCALE GENOMIC DNA]</scope>
    <source>
        <strain evidence="2 3">CTAW71</strain>
    </source>
</reference>
<protein>
    <submittedName>
        <fullName evidence="2">Uncharacterized protein</fullName>
    </submittedName>
</protein>
<keyword evidence="3" id="KW-1185">Reference proteome</keyword>
<name>A0A5D3KKS4_9BRAD</name>
<evidence type="ECO:0000313" key="2">
    <source>
        <dbReference type="EMBL" id="TYL96139.1"/>
    </source>
</evidence>
<evidence type="ECO:0000313" key="3">
    <source>
        <dbReference type="Proteomes" id="UP000324758"/>
    </source>
</evidence>